<name>A0ABZ0Z468_9CAUD</name>
<accession>A0ABZ0Z468</accession>
<organism evidence="1 2">
    <name type="scientific">phage Lak_Megaphage_Sonny</name>
    <dbReference type="NCBI Taxonomy" id="3109229"/>
    <lineage>
        <taxon>Viruses</taxon>
        <taxon>Duplodnaviria</taxon>
        <taxon>Heunggongvirae</taxon>
        <taxon>Uroviricota</taxon>
        <taxon>Caudoviricetes</taxon>
        <taxon>Caudoviricetes code 15 clade</taxon>
    </lineage>
</organism>
<dbReference type="EMBL" id="OR769223">
    <property type="protein sequence ID" value="WQJ53267.1"/>
    <property type="molecule type" value="Genomic_DNA"/>
</dbReference>
<proteinExistence type="predicted"/>
<keyword evidence="2" id="KW-1185">Reference proteome</keyword>
<reference evidence="1 2" key="1">
    <citation type="submission" date="2023-11" db="EMBL/GenBank/DDBJ databases">
        <authorList>
            <person name="Cook R."/>
            <person name="Crisci M."/>
            <person name="Pye H."/>
            <person name="Adriaenssens E."/>
            <person name="Santini J."/>
        </authorList>
    </citation>
    <scope>NUCLEOTIDE SEQUENCE [LARGE SCALE GENOMIC DNA]</scope>
    <source>
        <strain evidence="1">Lak_Megaphage_Sonny</strain>
    </source>
</reference>
<evidence type="ECO:0000313" key="2">
    <source>
        <dbReference type="Proteomes" id="UP001358193"/>
    </source>
</evidence>
<dbReference type="Proteomes" id="UP001358193">
    <property type="component" value="Segment"/>
</dbReference>
<evidence type="ECO:0000313" key="1">
    <source>
        <dbReference type="EMBL" id="WQJ53267.1"/>
    </source>
</evidence>
<sequence length="141" mass="17020">MNKKQLYESIMRTVSHEVKKALNEKMARPSFKDVYYEIECIPFDYDFGKYIYNQRFVNFVKVINIPFNFDSNKLISEEEKPEYLCPLCSYIADNFLIDGIDWKSDRTRVFVYKPDESFEDEWSLTNTLNFDEIMNYYNSLN</sequence>
<protein>
    <submittedName>
        <fullName evidence="1">Uncharacterized protein</fullName>
    </submittedName>
</protein>